<dbReference type="PROSITE" id="PS50835">
    <property type="entry name" value="IG_LIKE"/>
    <property type="match status" value="1"/>
</dbReference>
<dbReference type="EMBL" id="CAXITT010000803">
    <property type="protein sequence ID" value="CAL1546368.1"/>
    <property type="molecule type" value="Genomic_DNA"/>
</dbReference>
<accession>A0AAV2IJK7</accession>
<keyword evidence="1" id="KW-0732">Signal</keyword>
<feature type="signal peptide" evidence="1">
    <location>
        <begin position="1"/>
        <end position="18"/>
    </location>
</feature>
<dbReference type="InterPro" id="IPR007110">
    <property type="entry name" value="Ig-like_dom"/>
</dbReference>
<sequence length="303" mass="33008">MQVLGAILTAGLFIAARCQLFDRSVIEDGGSFNLTCDVSRIGDVPAAVTEICQLSIERGFILNSGVGVTVLVRYLLRATDEQLEKNTPDNRPWVIDVSGGRYPSTQNNRASIKIALYVPDAKCSDAGLYVCKAGFRQGGLVSEATRSDTITYKARLEEPVLTLDPHNGNAPDVSTNTAGQVVKLTCTFEGPAGLEVTWLTGPSGGTDFVPYPIDVIQMLTPSSILDRCKRRRFESTLTLKVPAVDTTYICVVKDGNVGASQKNFKIVIKKSNKATHFGTMDPHWFVRNMLVMVVASLLMPRYV</sequence>
<name>A0AAV2IJK7_LYMST</name>
<dbReference type="SMART" id="SM00409">
    <property type="entry name" value="IG"/>
    <property type="match status" value="2"/>
</dbReference>
<evidence type="ECO:0000259" key="2">
    <source>
        <dbReference type="PROSITE" id="PS50835"/>
    </source>
</evidence>
<dbReference type="SUPFAM" id="SSF48726">
    <property type="entry name" value="Immunoglobulin"/>
    <property type="match status" value="2"/>
</dbReference>
<keyword evidence="4" id="KW-1185">Reference proteome</keyword>
<dbReference type="InterPro" id="IPR036179">
    <property type="entry name" value="Ig-like_dom_sf"/>
</dbReference>
<feature type="chain" id="PRO_5043550685" description="Ig-like domain-containing protein" evidence="1">
    <location>
        <begin position="19"/>
        <end position="303"/>
    </location>
</feature>
<gene>
    <name evidence="3" type="ORF">GSLYS_00019745001</name>
</gene>
<reference evidence="3 4" key="1">
    <citation type="submission" date="2024-04" db="EMBL/GenBank/DDBJ databases">
        <authorList>
            <consortium name="Genoscope - CEA"/>
            <person name="William W."/>
        </authorList>
    </citation>
    <scope>NUCLEOTIDE SEQUENCE [LARGE SCALE GENOMIC DNA]</scope>
</reference>
<evidence type="ECO:0000313" key="4">
    <source>
        <dbReference type="Proteomes" id="UP001497497"/>
    </source>
</evidence>
<evidence type="ECO:0000256" key="1">
    <source>
        <dbReference type="SAM" id="SignalP"/>
    </source>
</evidence>
<comment type="caution">
    <text evidence="3">The sequence shown here is derived from an EMBL/GenBank/DDBJ whole genome shotgun (WGS) entry which is preliminary data.</text>
</comment>
<protein>
    <recommendedName>
        <fullName evidence="2">Ig-like domain-containing protein</fullName>
    </recommendedName>
</protein>
<dbReference type="AlphaFoldDB" id="A0AAV2IJK7"/>
<dbReference type="Proteomes" id="UP001497497">
    <property type="component" value="Unassembled WGS sequence"/>
</dbReference>
<feature type="domain" description="Ig-like" evidence="2">
    <location>
        <begin position="159"/>
        <end position="267"/>
    </location>
</feature>
<evidence type="ECO:0000313" key="3">
    <source>
        <dbReference type="EMBL" id="CAL1546368.1"/>
    </source>
</evidence>
<organism evidence="3 4">
    <name type="scientific">Lymnaea stagnalis</name>
    <name type="common">Great pond snail</name>
    <name type="synonym">Helix stagnalis</name>
    <dbReference type="NCBI Taxonomy" id="6523"/>
    <lineage>
        <taxon>Eukaryota</taxon>
        <taxon>Metazoa</taxon>
        <taxon>Spiralia</taxon>
        <taxon>Lophotrochozoa</taxon>
        <taxon>Mollusca</taxon>
        <taxon>Gastropoda</taxon>
        <taxon>Heterobranchia</taxon>
        <taxon>Euthyneura</taxon>
        <taxon>Panpulmonata</taxon>
        <taxon>Hygrophila</taxon>
        <taxon>Lymnaeoidea</taxon>
        <taxon>Lymnaeidae</taxon>
        <taxon>Lymnaea</taxon>
    </lineage>
</organism>
<dbReference type="InterPro" id="IPR003599">
    <property type="entry name" value="Ig_sub"/>
</dbReference>
<proteinExistence type="predicted"/>